<reference evidence="3" key="1">
    <citation type="journal article" date="2015" name="Nature">
        <title>Complex archaea that bridge the gap between prokaryotes and eukaryotes.</title>
        <authorList>
            <person name="Spang A."/>
            <person name="Saw J.H."/>
            <person name="Jorgensen S.L."/>
            <person name="Zaremba-Niedzwiedzka K."/>
            <person name="Martijn J."/>
            <person name="Lind A.E."/>
            <person name="van Eijk R."/>
            <person name="Schleper C."/>
            <person name="Guy L."/>
            <person name="Ettema T.J."/>
        </authorList>
    </citation>
    <scope>NUCLEOTIDE SEQUENCE</scope>
</reference>
<organism evidence="3">
    <name type="scientific">marine sediment metagenome</name>
    <dbReference type="NCBI Taxonomy" id="412755"/>
    <lineage>
        <taxon>unclassified sequences</taxon>
        <taxon>metagenomes</taxon>
        <taxon>ecological metagenomes</taxon>
    </lineage>
</organism>
<evidence type="ECO:0000256" key="2">
    <source>
        <dbReference type="SAM" id="MobiDB-lite"/>
    </source>
</evidence>
<evidence type="ECO:0000256" key="1">
    <source>
        <dbReference type="SAM" id="Coils"/>
    </source>
</evidence>
<proteinExistence type="predicted"/>
<comment type="caution">
    <text evidence="3">The sequence shown here is derived from an EMBL/GenBank/DDBJ whole genome shotgun (WGS) entry which is preliminary data.</text>
</comment>
<protein>
    <submittedName>
        <fullName evidence="3">Uncharacterized protein</fullName>
    </submittedName>
</protein>
<feature type="compositionally biased region" description="Basic and acidic residues" evidence="2">
    <location>
        <begin position="35"/>
        <end position="56"/>
    </location>
</feature>
<dbReference type="EMBL" id="LAZR01029078">
    <property type="protein sequence ID" value="KKL60645.1"/>
    <property type="molecule type" value="Genomic_DNA"/>
</dbReference>
<dbReference type="AlphaFoldDB" id="A0A0F9FTF6"/>
<feature type="region of interest" description="Disordered" evidence="2">
    <location>
        <begin position="235"/>
        <end position="264"/>
    </location>
</feature>
<gene>
    <name evidence="3" type="ORF">LCGC14_2203240</name>
</gene>
<sequence>MNEEAKQEVIVENPGGTEKSGEPEGPTPEQVQAAVDKKATDTGWQPEKEFKGDPKAWRPAEEWNKRGDELIPFIKIALKDKTAENETLKGEVATLKKKNESTEDTLQRIIKTQDAFGENQYASNIADLEVQELEAFDEGDKERFREIREEKAKIIKPEVLIPKEPDLETKATPEETEADFQRWVKDNQWFNDDPALKRAAIGAANELESNGVKINTYDFFEQAGAQVKKDFAERFTNPNQDKSNVDESSLRGGESVSDNGSKGYSDLPQAAKAVCNKMIANPRMNMTKEKYAAEYYKGDEGCTKWEIIRKSRK</sequence>
<keyword evidence="1" id="KW-0175">Coiled coil</keyword>
<evidence type="ECO:0000313" key="3">
    <source>
        <dbReference type="EMBL" id="KKL60645.1"/>
    </source>
</evidence>
<name>A0A0F9FTF6_9ZZZZ</name>
<feature type="region of interest" description="Disordered" evidence="2">
    <location>
        <begin position="1"/>
        <end position="56"/>
    </location>
</feature>
<feature type="coiled-coil region" evidence="1">
    <location>
        <begin position="78"/>
        <end position="112"/>
    </location>
</feature>
<accession>A0A0F9FTF6</accession>